<dbReference type="Gene3D" id="3.20.20.80">
    <property type="entry name" value="Glycosidases"/>
    <property type="match status" value="3"/>
</dbReference>
<organism evidence="11 12">
    <name type="scientific">Quercus suber</name>
    <name type="common">Cork oak</name>
    <dbReference type="NCBI Taxonomy" id="58331"/>
    <lineage>
        <taxon>Eukaryota</taxon>
        <taxon>Viridiplantae</taxon>
        <taxon>Streptophyta</taxon>
        <taxon>Embryophyta</taxon>
        <taxon>Tracheophyta</taxon>
        <taxon>Spermatophyta</taxon>
        <taxon>Magnoliopsida</taxon>
        <taxon>eudicotyledons</taxon>
        <taxon>Gunneridae</taxon>
        <taxon>Pentapetalae</taxon>
        <taxon>rosids</taxon>
        <taxon>fabids</taxon>
        <taxon>Fagales</taxon>
        <taxon>Fagaceae</taxon>
        <taxon>Quercus</taxon>
    </lineage>
</organism>
<evidence type="ECO:0000313" key="12">
    <source>
        <dbReference type="Proteomes" id="UP000237347"/>
    </source>
</evidence>
<comment type="catalytic activity">
    <reaction evidence="1">
        <text>Hydrolysis of (1-&gt;3)-beta-D-glucosidic linkages in (1-&gt;3)-beta-D-glucans.</text>
        <dbReference type="EC" id="3.2.1.39"/>
    </reaction>
</comment>
<keyword evidence="10" id="KW-0732">Signal</keyword>
<feature type="chain" id="PRO_5043710102" description="glucan endo-1,3-beta-D-glucosidase" evidence="10">
    <location>
        <begin position="25"/>
        <end position="464"/>
    </location>
</feature>
<gene>
    <name evidence="11" type="primary">GN1</name>
    <name evidence="11" type="ORF">CFP56_018799</name>
</gene>
<evidence type="ECO:0000256" key="4">
    <source>
        <dbReference type="ARBA" id="ARBA00022801"/>
    </source>
</evidence>
<name>A0AAW0KIW0_QUESU</name>
<dbReference type="Proteomes" id="UP000237347">
    <property type="component" value="Unassembled WGS sequence"/>
</dbReference>
<evidence type="ECO:0000256" key="1">
    <source>
        <dbReference type="ARBA" id="ARBA00000382"/>
    </source>
</evidence>
<evidence type="ECO:0000256" key="6">
    <source>
        <dbReference type="ARBA" id="ARBA00033335"/>
    </source>
</evidence>
<dbReference type="PANTHER" id="PTHR32227">
    <property type="entry name" value="GLUCAN ENDO-1,3-BETA-GLUCOSIDASE BG1-RELATED-RELATED"/>
    <property type="match status" value="1"/>
</dbReference>
<dbReference type="InterPro" id="IPR017853">
    <property type="entry name" value="GH"/>
</dbReference>
<sequence length="464" mass="49093">MALSKKPVMAALLLLLLITSQGKSVPLDTYTFPSNKFIFVVQSIGVNYGTTADDLPPATEVIALFKTSGIGKMRIFDPNQATPQALKGSSISVIVGVVNNDLQGLATSPAAANDWVQTNISPYLPNVNISYIAAGNEIKPSDPLAQYVGPAMQNLYNAVTSSNFPTQIKVSTIIDMSSMGNTYPPSSGSFSDNASAYINAIASFLIGVDNLTIIVTETGWPSDGGVAATVDNVGTYYKNLISHVNNGTLKRPGPLETYLFAMFDEDQKAVQSIGVNYGTIADDLPLATELPDVNISYIAAGNEIKPNDPLAQYVGPAMQNLYNGVTSSNFPTQIKVSTVIDMSLMGNTYPPSSSSFSDNASAYINAIASFLVSTKAPLLANVYPYFAYLSDPTDIKLDYALLNSSGVVVQDGNLGYQNLFDAMMDSLYSALEKIGAGNLIVIVTETGWPSDGGVAATVDDAGTY</sequence>
<evidence type="ECO:0000256" key="8">
    <source>
        <dbReference type="RuleBase" id="RU004335"/>
    </source>
</evidence>
<evidence type="ECO:0000256" key="3">
    <source>
        <dbReference type="ARBA" id="ARBA00012780"/>
    </source>
</evidence>
<evidence type="ECO:0000313" key="11">
    <source>
        <dbReference type="EMBL" id="KAK7839032.1"/>
    </source>
</evidence>
<dbReference type="EC" id="3.2.1.39" evidence="3"/>
<dbReference type="AlphaFoldDB" id="A0AAW0KIW0"/>
<dbReference type="EMBL" id="PKMF04000292">
    <property type="protein sequence ID" value="KAK7839032.1"/>
    <property type="molecule type" value="Genomic_DNA"/>
</dbReference>
<proteinExistence type="inferred from homology"/>
<accession>A0AAW0KIW0</accession>
<reference evidence="11 12" key="1">
    <citation type="journal article" date="2018" name="Sci. Data">
        <title>The draft genome sequence of cork oak.</title>
        <authorList>
            <person name="Ramos A.M."/>
            <person name="Usie A."/>
            <person name="Barbosa P."/>
            <person name="Barros P.M."/>
            <person name="Capote T."/>
            <person name="Chaves I."/>
            <person name="Simoes F."/>
            <person name="Abreu I."/>
            <person name="Carrasquinho I."/>
            <person name="Faro C."/>
            <person name="Guimaraes J.B."/>
            <person name="Mendonca D."/>
            <person name="Nobrega F."/>
            <person name="Rodrigues L."/>
            <person name="Saibo N.J.M."/>
            <person name="Varela M.C."/>
            <person name="Egas C."/>
            <person name="Matos J."/>
            <person name="Miguel C.M."/>
            <person name="Oliveira M.M."/>
            <person name="Ricardo C.P."/>
            <person name="Goncalves S."/>
        </authorList>
    </citation>
    <scope>NUCLEOTIDE SEQUENCE [LARGE SCALE GENOMIC DNA]</scope>
    <source>
        <strain evidence="12">cv. HL8</strain>
    </source>
</reference>
<protein>
    <recommendedName>
        <fullName evidence="3">glucan endo-1,3-beta-D-glucosidase</fullName>
        <ecNumber evidence="3">3.2.1.39</ecNumber>
    </recommendedName>
    <alternativeName>
        <fullName evidence="6">(1-&gt;3)-beta-glucan endohydrolase</fullName>
    </alternativeName>
    <alternativeName>
        <fullName evidence="7">Beta-1,3-endoglucanase</fullName>
    </alternativeName>
</protein>
<dbReference type="InterPro" id="IPR000490">
    <property type="entry name" value="Glyco_hydro_17"/>
</dbReference>
<dbReference type="GO" id="GO:0042973">
    <property type="term" value="F:glucan endo-1,3-beta-D-glucosidase activity"/>
    <property type="evidence" value="ECO:0007669"/>
    <property type="project" value="UniProtKB-EC"/>
</dbReference>
<keyword evidence="5 9" id="KW-0326">Glycosidase</keyword>
<dbReference type="InterPro" id="IPR044965">
    <property type="entry name" value="Glyco_hydro_17_plant"/>
</dbReference>
<comment type="similarity">
    <text evidence="2 8">Belongs to the glycosyl hydrolase 17 family.</text>
</comment>
<dbReference type="Pfam" id="PF00332">
    <property type="entry name" value="Glyco_hydro_17"/>
    <property type="match status" value="2"/>
</dbReference>
<keyword evidence="12" id="KW-1185">Reference proteome</keyword>
<evidence type="ECO:0000256" key="10">
    <source>
        <dbReference type="SAM" id="SignalP"/>
    </source>
</evidence>
<dbReference type="SUPFAM" id="SSF51445">
    <property type="entry name" value="(Trans)glycosidases"/>
    <property type="match status" value="2"/>
</dbReference>
<evidence type="ECO:0000256" key="9">
    <source>
        <dbReference type="RuleBase" id="RU004336"/>
    </source>
</evidence>
<evidence type="ECO:0000256" key="2">
    <source>
        <dbReference type="ARBA" id="ARBA00008773"/>
    </source>
</evidence>
<dbReference type="PROSITE" id="PS00587">
    <property type="entry name" value="GLYCOSYL_HYDROL_F17"/>
    <property type="match status" value="2"/>
</dbReference>
<comment type="caution">
    <text evidence="11">The sequence shown here is derived from an EMBL/GenBank/DDBJ whole genome shotgun (WGS) entry which is preliminary data.</text>
</comment>
<dbReference type="GO" id="GO:0005975">
    <property type="term" value="P:carbohydrate metabolic process"/>
    <property type="evidence" value="ECO:0007669"/>
    <property type="project" value="InterPro"/>
</dbReference>
<evidence type="ECO:0000256" key="5">
    <source>
        <dbReference type="ARBA" id="ARBA00023295"/>
    </source>
</evidence>
<feature type="signal peptide" evidence="10">
    <location>
        <begin position="1"/>
        <end position="24"/>
    </location>
</feature>
<keyword evidence="4 9" id="KW-0378">Hydrolase</keyword>
<evidence type="ECO:0000256" key="7">
    <source>
        <dbReference type="ARBA" id="ARBA00033417"/>
    </source>
</evidence>